<dbReference type="PIRSF" id="PIRSF037259">
    <property type="entry name" value="EcsB_ABC"/>
    <property type="match status" value="1"/>
</dbReference>
<sequence>MNSVNLWKKRSNERLKEILRYGRYMFNDHFMLVLLFAFGAGAFYYKDWVETLDATFPTAPIFSIVFGLLLTTGTVITFFKEPDKVFLLPIETELKPYLVRSFILTYIWKAYWVFMVLLVAAPIYVNTIGTGREFLYFAGLTFLLKGINLWIRWSCEFDSDKETILWDSLIRILLNGAIVFLFIKGSYILFVTSLLIFISYGVYYHIRAKKSGLPWERLIENEEKRMVFFYQLANLFTDVPHLRNRVKRRKWLDVFLGRITFTKHHTYTYLYVRTFFRSGDYFGLFIRLTIIGGFLVWGMAGSYIGYIIAVLFIYLTGFQLLSLWKHHEAIIWTDLYPVGQDEKKKAFLKLLVNISLIQNIIFTVLFLTSMEWVKGIGLFALLAIFSYCFVYLYCQNRIKKWEEQYL</sequence>
<feature type="transmembrane region" description="Helical" evidence="1">
    <location>
        <begin position="163"/>
        <end position="182"/>
    </location>
</feature>
<dbReference type="RefSeq" id="WP_161919384.1">
    <property type="nucleotide sequence ID" value="NZ_JAACYS010000005.1"/>
</dbReference>
<keyword evidence="1" id="KW-0812">Transmembrane</keyword>
<dbReference type="Proteomes" id="UP000743899">
    <property type="component" value="Unassembled WGS sequence"/>
</dbReference>
<comment type="caution">
    <text evidence="2">The sequence shown here is derived from an EMBL/GenBank/DDBJ whole genome shotgun (WGS) entry which is preliminary data.</text>
</comment>
<evidence type="ECO:0000313" key="2">
    <source>
        <dbReference type="EMBL" id="NCU16545.1"/>
    </source>
</evidence>
<feature type="transmembrane region" description="Helical" evidence="1">
    <location>
        <begin position="281"/>
        <end position="297"/>
    </location>
</feature>
<keyword evidence="3" id="KW-1185">Reference proteome</keyword>
<name>A0ABX0A2M2_9BACI</name>
<dbReference type="InterPro" id="IPR010288">
    <property type="entry name" value="EcsB_ABC"/>
</dbReference>
<feature type="transmembrane region" description="Helical" evidence="1">
    <location>
        <begin position="376"/>
        <end position="394"/>
    </location>
</feature>
<feature type="transmembrane region" description="Helical" evidence="1">
    <location>
        <begin position="21"/>
        <end position="45"/>
    </location>
</feature>
<accession>A0ABX0A2M2</accession>
<feature type="transmembrane region" description="Helical" evidence="1">
    <location>
        <begin position="188"/>
        <end position="206"/>
    </location>
</feature>
<feature type="transmembrane region" description="Helical" evidence="1">
    <location>
        <begin position="110"/>
        <end position="128"/>
    </location>
</feature>
<evidence type="ECO:0000256" key="1">
    <source>
        <dbReference type="SAM" id="Phobius"/>
    </source>
</evidence>
<proteinExistence type="predicted"/>
<reference evidence="2 3" key="1">
    <citation type="submission" date="2020-01" db="EMBL/GenBank/DDBJ databases">
        <title>A novel Bacillus sp. from Pasinler.</title>
        <authorList>
            <person name="Adiguzel A."/>
            <person name="Ay H."/>
            <person name="Baltaci M.O."/>
        </authorList>
    </citation>
    <scope>NUCLEOTIDE SEQUENCE [LARGE SCALE GENOMIC DNA]</scope>
    <source>
        <strain evidence="2 3">P1</strain>
    </source>
</reference>
<keyword evidence="1" id="KW-0472">Membrane</keyword>
<feature type="transmembrane region" description="Helical" evidence="1">
    <location>
        <begin position="303"/>
        <end position="324"/>
    </location>
</feature>
<feature type="transmembrane region" description="Helical" evidence="1">
    <location>
        <begin position="134"/>
        <end position="151"/>
    </location>
</feature>
<evidence type="ECO:0000313" key="3">
    <source>
        <dbReference type="Proteomes" id="UP000743899"/>
    </source>
</evidence>
<gene>
    <name evidence="2" type="ORF">GW534_01985</name>
</gene>
<keyword evidence="1" id="KW-1133">Transmembrane helix</keyword>
<protein>
    <submittedName>
        <fullName evidence="2">ABC transporter permease</fullName>
    </submittedName>
</protein>
<feature type="transmembrane region" description="Helical" evidence="1">
    <location>
        <begin position="350"/>
        <end position="370"/>
    </location>
</feature>
<feature type="transmembrane region" description="Helical" evidence="1">
    <location>
        <begin position="57"/>
        <end position="79"/>
    </location>
</feature>
<dbReference type="EMBL" id="JAACYS010000005">
    <property type="protein sequence ID" value="NCU16545.1"/>
    <property type="molecule type" value="Genomic_DNA"/>
</dbReference>
<dbReference type="Pfam" id="PF05975">
    <property type="entry name" value="EcsB"/>
    <property type="match status" value="1"/>
</dbReference>
<organism evidence="2 3">
    <name type="scientific">Pallidibacillus pasinlerensis</name>
    <dbReference type="NCBI Taxonomy" id="2703818"/>
    <lineage>
        <taxon>Bacteria</taxon>
        <taxon>Bacillati</taxon>
        <taxon>Bacillota</taxon>
        <taxon>Bacilli</taxon>
        <taxon>Bacillales</taxon>
        <taxon>Bacillaceae</taxon>
        <taxon>Pallidibacillus</taxon>
    </lineage>
</organism>